<dbReference type="Pfam" id="PF00293">
    <property type="entry name" value="NUDIX"/>
    <property type="match status" value="1"/>
</dbReference>
<reference evidence="5 6" key="1">
    <citation type="journal article" date="2016" name="Nat. Commun.">
        <title>Thousands of microbial genomes shed light on interconnected biogeochemical processes in an aquifer system.</title>
        <authorList>
            <person name="Anantharaman K."/>
            <person name="Brown C.T."/>
            <person name="Hug L.A."/>
            <person name="Sharon I."/>
            <person name="Castelle C.J."/>
            <person name="Probst A.J."/>
            <person name="Thomas B.C."/>
            <person name="Singh A."/>
            <person name="Wilkins M.J."/>
            <person name="Karaoz U."/>
            <person name="Brodie E.L."/>
            <person name="Williams K.H."/>
            <person name="Hubbard S.S."/>
            <person name="Banfield J.F."/>
        </authorList>
    </citation>
    <scope>NUCLEOTIDE SEQUENCE [LARGE SCALE GENOMIC DNA]</scope>
</reference>
<dbReference type="PROSITE" id="PS00893">
    <property type="entry name" value="NUDIX_BOX"/>
    <property type="match status" value="1"/>
</dbReference>
<proteinExistence type="inferred from homology"/>
<dbReference type="EMBL" id="MFYX01000145">
    <property type="protein sequence ID" value="OGK00559.1"/>
    <property type="molecule type" value="Genomic_DNA"/>
</dbReference>
<dbReference type="Proteomes" id="UP000179243">
    <property type="component" value="Unassembled WGS sequence"/>
</dbReference>
<evidence type="ECO:0000313" key="6">
    <source>
        <dbReference type="Proteomes" id="UP000179243"/>
    </source>
</evidence>
<evidence type="ECO:0000256" key="1">
    <source>
        <dbReference type="ARBA" id="ARBA00001946"/>
    </source>
</evidence>
<sequence>MGGGKSIIFEYLMKTRTRVAAIVLRDNGLLCVLHEKKGRRYYLLPGGGVEPGETDEVALKREMLEETGLAVRPGTLLFETETIAPDNSRAIVQKAYRCEAKGVLRPSQDPRVIAAEFIGRERLSDLVFYPNIKTIIGEAWDKNFLVQPVKLRIPWED</sequence>
<dbReference type="AlphaFoldDB" id="A0A1F7F1M4"/>
<comment type="similarity">
    <text evidence="3">Belongs to the Nudix hydrolase family.</text>
</comment>
<evidence type="ECO:0000259" key="4">
    <source>
        <dbReference type="PROSITE" id="PS51462"/>
    </source>
</evidence>
<dbReference type="InterPro" id="IPR015797">
    <property type="entry name" value="NUDIX_hydrolase-like_dom_sf"/>
</dbReference>
<evidence type="ECO:0000256" key="3">
    <source>
        <dbReference type="RuleBase" id="RU003476"/>
    </source>
</evidence>
<dbReference type="InterPro" id="IPR020084">
    <property type="entry name" value="NUDIX_hydrolase_CS"/>
</dbReference>
<organism evidence="5 6">
    <name type="scientific">Candidatus Raymondbacteria bacterium RIFOXYD12_FULL_49_13</name>
    <dbReference type="NCBI Taxonomy" id="1817890"/>
    <lineage>
        <taxon>Bacteria</taxon>
        <taxon>Raymondiibacteriota</taxon>
    </lineage>
</organism>
<dbReference type="GO" id="GO:0016787">
    <property type="term" value="F:hydrolase activity"/>
    <property type="evidence" value="ECO:0007669"/>
    <property type="project" value="UniProtKB-KW"/>
</dbReference>
<evidence type="ECO:0000313" key="5">
    <source>
        <dbReference type="EMBL" id="OGK00559.1"/>
    </source>
</evidence>
<dbReference type="PANTHER" id="PTHR43046">
    <property type="entry name" value="GDP-MANNOSE MANNOSYL HYDROLASE"/>
    <property type="match status" value="1"/>
</dbReference>
<dbReference type="SUPFAM" id="SSF55811">
    <property type="entry name" value="Nudix"/>
    <property type="match status" value="1"/>
</dbReference>
<dbReference type="InterPro" id="IPR020476">
    <property type="entry name" value="Nudix_hydrolase"/>
</dbReference>
<dbReference type="PRINTS" id="PR00502">
    <property type="entry name" value="NUDIXFAMILY"/>
</dbReference>
<accession>A0A1F7F1M4</accession>
<dbReference type="PROSITE" id="PS51462">
    <property type="entry name" value="NUDIX"/>
    <property type="match status" value="1"/>
</dbReference>
<comment type="caution">
    <text evidence="5">The sequence shown here is derived from an EMBL/GenBank/DDBJ whole genome shotgun (WGS) entry which is preliminary data.</text>
</comment>
<dbReference type="PANTHER" id="PTHR43046:SF14">
    <property type="entry name" value="MUTT_NUDIX FAMILY PROTEIN"/>
    <property type="match status" value="1"/>
</dbReference>
<keyword evidence="2 3" id="KW-0378">Hydrolase</keyword>
<protein>
    <recommendedName>
        <fullName evidence="4">Nudix hydrolase domain-containing protein</fullName>
    </recommendedName>
</protein>
<dbReference type="InterPro" id="IPR000086">
    <property type="entry name" value="NUDIX_hydrolase_dom"/>
</dbReference>
<dbReference type="Gene3D" id="3.90.79.10">
    <property type="entry name" value="Nucleoside Triphosphate Pyrophosphohydrolase"/>
    <property type="match status" value="1"/>
</dbReference>
<evidence type="ECO:0000256" key="2">
    <source>
        <dbReference type="ARBA" id="ARBA00022801"/>
    </source>
</evidence>
<comment type="cofactor">
    <cofactor evidence="1">
        <name>Mg(2+)</name>
        <dbReference type="ChEBI" id="CHEBI:18420"/>
    </cofactor>
</comment>
<name>A0A1F7F1M4_UNCRA</name>
<feature type="domain" description="Nudix hydrolase" evidence="4">
    <location>
        <begin position="15"/>
        <end position="142"/>
    </location>
</feature>
<gene>
    <name evidence="5" type="ORF">A2519_21810</name>
</gene>